<name>A0A917APT2_9MICC</name>
<evidence type="ECO:0000313" key="3">
    <source>
        <dbReference type="Proteomes" id="UP000633136"/>
    </source>
</evidence>
<feature type="transmembrane region" description="Helical" evidence="1">
    <location>
        <begin position="313"/>
        <end position="332"/>
    </location>
</feature>
<organism evidence="2 3">
    <name type="scientific">Nesterenkonia cremea</name>
    <dbReference type="NCBI Taxonomy" id="1882340"/>
    <lineage>
        <taxon>Bacteria</taxon>
        <taxon>Bacillati</taxon>
        <taxon>Actinomycetota</taxon>
        <taxon>Actinomycetes</taxon>
        <taxon>Micrococcales</taxon>
        <taxon>Micrococcaceae</taxon>
        <taxon>Nesterenkonia</taxon>
    </lineage>
</organism>
<proteinExistence type="predicted"/>
<gene>
    <name evidence="2" type="ORF">GCM10011401_10030</name>
</gene>
<feature type="transmembrane region" description="Helical" evidence="1">
    <location>
        <begin position="66"/>
        <end position="86"/>
    </location>
</feature>
<feature type="transmembrane region" description="Helical" evidence="1">
    <location>
        <begin position="93"/>
        <end position="114"/>
    </location>
</feature>
<protein>
    <recommendedName>
        <fullName evidence="4">EamA-like transporter family protein</fullName>
    </recommendedName>
</protein>
<keyword evidence="3" id="KW-1185">Reference proteome</keyword>
<dbReference type="PANTHER" id="PTHR22911:SF137">
    <property type="entry name" value="SOLUTE CARRIER FAMILY 35 MEMBER G2-RELATED"/>
    <property type="match status" value="1"/>
</dbReference>
<dbReference type="AlphaFoldDB" id="A0A917APT2"/>
<feature type="transmembrane region" description="Helical" evidence="1">
    <location>
        <begin position="279"/>
        <end position="301"/>
    </location>
</feature>
<feature type="transmembrane region" description="Helical" evidence="1">
    <location>
        <begin position="219"/>
        <end position="237"/>
    </location>
</feature>
<keyword evidence="1" id="KW-0472">Membrane</keyword>
<keyword evidence="1" id="KW-0812">Transmembrane</keyword>
<feature type="transmembrane region" description="Helical" evidence="1">
    <location>
        <begin position="120"/>
        <end position="137"/>
    </location>
</feature>
<accession>A0A917APT2</accession>
<dbReference type="SUPFAM" id="SSF103481">
    <property type="entry name" value="Multidrug resistance efflux transporter EmrE"/>
    <property type="match status" value="2"/>
</dbReference>
<reference evidence="2" key="2">
    <citation type="submission" date="2020-09" db="EMBL/GenBank/DDBJ databases">
        <authorList>
            <person name="Sun Q."/>
            <person name="Zhou Y."/>
        </authorList>
    </citation>
    <scope>NUCLEOTIDE SEQUENCE</scope>
    <source>
        <strain evidence="2">CGMCC 1.15388</strain>
    </source>
</reference>
<reference evidence="2" key="1">
    <citation type="journal article" date="2014" name="Int. J. Syst. Evol. Microbiol.">
        <title>Complete genome sequence of Corynebacterium casei LMG S-19264T (=DSM 44701T), isolated from a smear-ripened cheese.</title>
        <authorList>
            <consortium name="US DOE Joint Genome Institute (JGI-PGF)"/>
            <person name="Walter F."/>
            <person name="Albersmeier A."/>
            <person name="Kalinowski J."/>
            <person name="Ruckert C."/>
        </authorList>
    </citation>
    <scope>NUCLEOTIDE SEQUENCE</scope>
    <source>
        <strain evidence="2">CGMCC 1.15388</strain>
    </source>
</reference>
<evidence type="ECO:0000313" key="2">
    <source>
        <dbReference type="EMBL" id="GGE64892.1"/>
    </source>
</evidence>
<keyword evidence="1" id="KW-1133">Transmembrane helix</keyword>
<dbReference type="GO" id="GO:0016020">
    <property type="term" value="C:membrane"/>
    <property type="evidence" value="ECO:0007669"/>
    <property type="project" value="TreeGrafter"/>
</dbReference>
<dbReference type="PANTHER" id="PTHR22911">
    <property type="entry name" value="ACYL-MALONYL CONDENSING ENZYME-RELATED"/>
    <property type="match status" value="1"/>
</dbReference>
<evidence type="ECO:0000256" key="1">
    <source>
        <dbReference type="SAM" id="Phobius"/>
    </source>
</evidence>
<feature type="transmembrane region" description="Helical" evidence="1">
    <location>
        <begin position="249"/>
        <end position="273"/>
    </location>
</feature>
<dbReference type="EMBL" id="BMIS01000003">
    <property type="protein sequence ID" value="GGE64892.1"/>
    <property type="molecule type" value="Genomic_DNA"/>
</dbReference>
<dbReference type="InterPro" id="IPR037185">
    <property type="entry name" value="EmrE-like"/>
</dbReference>
<feature type="transmembrane region" description="Helical" evidence="1">
    <location>
        <begin position="187"/>
        <end position="207"/>
    </location>
</feature>
<dbReference type="Proteomes" id="UP000633136">
    <property type="component" value="Unassembled WGS sequence"/>
</dbReference>
<sequence length="334" mass="33678">MVVRVEILCAVLAAAMFGAGHYMSGTASRRQGPVAVAYWTQFGVVAVALTLLLARPVDGWDPAALLWGGGAALGGVVGSLCLYAALSRATFTLAVGASTVTTTVTPALVAMALLGEQVTSLRLALVGLSMLTVWLLVSQKRQEGVAVVTSPLPVVTGSTPVVHEQDAGASDSAPRPLWSQKKSGSSLGAALLPLAAGLGYAVELVSVAQIPGESFTQGLSAWAVVSLVVMLLVFLLRRDGSGAARLPRLVPRGGAGALVVLAGGFSAAGMMLFHLSAAGIGLATTSAVVAVYPAVPILLAVALLRERPSPRGWAGLLCASVVVGLGALSTVLQG</sequence>
<feature type="transmembrane region" description="Helical" evidence="1">
    <location>
        <begin position="36"/>
        <end position="54"/>
    </location>
</feature>
<evidence type="ECO:0008006" key="4">
    <source>
        <dbReference type="Google" id="ProtNLM"/>
    </source>
</evidence>
<comment type="caution">
    <text evidence="2">The sequence shown here is derived from an EMBL/GenBank/DDBJ whole genome shotgun (WGS) entry which is preliminary data.</text>
</comment>